<dbReference type="AlphaFoldDB" id="A0A024USQ9"/>
<reference evidence="2" key="1">
    <citation type="submission" date="2013-12" db="EMBL/GenBank/DDBJ databases">
        <title>The Genome Sequence of Aphanomyces invadans NJM9701.</title>
        <authorList>
            <consortium name="The Broad Institute Genomics Platform"/>
            <person name="Russ C."/>
            <person name="Tyler B."/>
            <person name="van West P."/>
            <person name="Dieguez-Uribeondo J."/>
            <person name="Young S.K."/>
            <person name="Zeng Q."/>
            <person name="Gargeya S."/>
            <person name="Fitzgerald M."/>
            <person name="Abouelleil A."/>
            <person name="Alvarado L."/>
            <person name="Chapman S.B."/>
            <person name="Gainer-Dewar J."/>
            <person name="Goldberg J."/>
            <person name="Griggs A."/>
            <person name="Gujja S."/>
            <person name="Hansen M."/>
            <person name="Howarth C."/>
            <person name="Imamovic A."/>
            <person name="Ireland A."/>
            <person name="Larimer J."/>
            <person name="McCowan C."/>
            <person name="Murphy C."/>
            <person name="Pearson M."/>
            <person name="Poon T.W."/>
            <person name="Priest M."/>
            <person name="Roberts A."/>
            <person name="Saif S."/>
            <person name="Shea T."/>
            <person name="Sykes S."/>
            <person name="Wortman J."/>
            <person name="Nusbaum C."/>
            <person name="Birren B."/>
        </authorList>
    </citation>
    <scope>NUCLEOTIDE SEQUENCE [LARGE SCALE GENOMIC DNA]</scope>
    <source>
        <strain evidence="2">NJM9701</strain>
    </source>
</reference>
<dbReference type="VEuPathDB" id="FungiDB:H310_01458"/>
<dbReference type="OrthoDB" id="79108at2759"/>
<feature type="region of interest" description="Disordered" evidence="1">
    <location>
        <begin position="172"/>
        <end position="198"/>
    </location>
</feature>
<proteinExistence type="predicted"/>
<dbReference type="RefSeq" id="XP_008862785.1">
    <property type="nucleotide sequence ID" value="XM_008864563.1"/>
</dbReference>
<dbReference type="EMBL" id="KI913953">
    <property type="protein sequence ID" value="ETW08980.1"/>
    <property type="molecule type" value="Genomic_DNA"/>
</dbReference>
<accession>A0A024USQ9</accession>
<gene>
    <name evidence="2" type="ORF">H310_01458</name>
</gene>
<name>A0A024USQ9_9STRA</name>
<evidence type="ECO:0000256" key="1">
    <source>
        <dbReference type="SAM" id="MobiDB-lite"/>
    </source>
</evidence>
<protein>
    <submittedName>
        <fullName evidence="2">Uncharacterized protein</fullName>
    </submittedName>
</protein>
<evidence type="ECO:0000313" key="2">
    <source>
        <dbReference type="EMBL" id="ETW08980.1"/>
    </source>
</evidence>
<dbReference type="PROSITE" id="PS51257">
    <property type="entry name" value="PROKAR_LIPOPROTEIN"/>
    <property type="match status" value="1"/>
</dbReference>
<dbReference type="GeneID" id="20078508"/>
<organism evidence="2">
    <name type="scientific">Aphanomyces invadans</name>
    <dbReference type="NCBI Taxonomy" id="157072"/>
    <lineage>
        <taxon>Eukaryota</taxon>
        <taxon>Sar</taxon>
        <taxon>Stramenopiles</taxon>
        <taxon>Oomycota</taxon>
        <taxon>Saprolegniomycetes</taxon>
        <taxon>Saprolegniales</taxon>
        <taxon>Verrucalvaceae</taxon>
        <taxon>Aphanomyces</taxon>
    </lineage>
</organism>
<feature type="compositionally biased region" description="Basic residues" evidence="1">
    <location>
        <begin position="176"/>
        <end position="187"/>
    </location>
</feature>
<sequence length="198" mass="22702">MGHRDPLERTQKQPILEGNGILYFCSFYACRANNQGDLSSCFPEVHNSDWALPHHKVDVWNDLTDDIQECIEDGWIDADDVSELAKRLTKTLTTRSHICQAEAELVSFFQTIHGAFDASVQDGHWVFLRQIANERFFSDCDSVDDLYEELFAVLRKVKNRCVSRIASYQLPTTTQRTRKSHGSRRPRPSPENAVEADK</sequence>